<evidence type="ECO:0000313" key="2">
    <source>
        <dbReference type="Proteomes" id="UP001486808"/>
    </source>
</evidence>
<comment type="caution">
    <text evidence="1">The sequence shown here is derived from an EMBL/GenBank/DDBJ whole genome shotgun (WGS) entry which is preliminary data.</text>
</comment>
<dbReference type="EMBL" id="BAABWD010000005">
    <property type="protein sequence ID" value="GAA6132958.1"/>
    <property type="molecule type" value="Genomic_DNA"/>
</dbReference>
<dbReference type="Proteomes" id="UP001486808">
    <property type="component" value="Unassembled WGS sequence"/>
</dbReference>
<gene>
    <name evidence="1" type="ORF">NBRC116187_33180</name>
</gene>
<reference evidence="1 2" key="1">
    <citation type="submission" date="2024-04" db="EMBL/GenBank/DDBJ databases">
        <title>Draft genome sequence of Halopseudomonas sabulinigri NBRC 116187.</title>
        <authorList>
            <person name="Miyakawa T."/>
            <person name="Kusuya Y."/>
            <person name="Miura T."/>
        </authorList>
    </citation>
    <scope>NUCLEOTIDE SEQUENCE [LARGE SCALE GENOMIC DNA]</scope>
    <source>
        <strain evidence="1 2">4NH20-0042</strain>
    </source>
</reference>
<protein>
    <submittedName>
        <fullName evidence="1">Uncharacterized protein</fullName>
    </submittedName>
</protein>
<sequence length="78" mass="8140">MHEFGIHPGDGGDAVLQAGEQLAAAKIGKGWGSTQDMHVGNGLGDAEMGKRRRIGYLKPRQRAMPGATALRAESVKAG</sequence>
<organism evidence="1 2">
    <name type="scientific">Halopseudomonas sabulinigri</name>
    <dbReference type="NCBI Taxonomy" id="472181"/>
    <lineage>
        <taxon>Bacteria</taxon>
        <taxon>Pseudomonadati</taxon>
        <taxon>Pseudomonadota</taxon>
        <taxon>Gammaproteobacteria</taxon>
        <taxon>Pseudomonadales</taxon>
        <taxon>Pseudomonadaceae</taxon>
        <taxon>Halopseudomonas</taxon>
    </lineage>
</organism>
<accession>A0ABP9ZU35</accession>
<keyword evidence="2" id="KW-1185">Reference proteome</keyword>
<name>A0ABP9ZU35_9GAMM</name>
<proteinExistence type="predicted"/>
<evidence type="ECO:0000313" key="1">
    <source>
        <dbReference type="EMBL" id="GAA6132958.1"/>
    </source>
</evidence>